<accession>A0A8J6Y000</accession>
<dbReference type="GO" id="GO:0009279">
    <property type="term" value="C:cell outer membrane"/>
    <property type="evidence" value="ECO:0007669"/>
    <property type="project" value="TreeGrafter"/>
</dbReference>
<dbReference type="Gene3D" id="2.60.450.10">
    <property type="entry name" value="Lipopolysaccharide (LPS) transport protein A like domain"/>
    <property type="match status" value="2"/>
</dbReference>
<dbReference type="GO" id="GO:0017089">
    <property type="term" value="F:glycolipid transfer activity"/>
    <property type="evidence" value="ECO:0007669"/>
    <property type="project" value="TreeGrafter"/>
</dbReference>
<evidence type="ECO:0000256" key="1">
    <source>
        <dbReference type="ARBA" id="ARBA00022729"/>
    </source>
</evidence>
<gene>
    <name evidence="4" type="ORF">IFK94_01165</name>
</gene>
<organism evidence="4 5">
    <name type="scientific">Candidatus Polarisedimenticola svalbardensis</name>
    <dbReference type="NCBI Taxonomy" id="2886004"/>
    <lineage>
        <taxon>Bacteria</taxon>
        <taxon>Pseudomonadati</taxon>
        <taxon>Acidobacteriota</taxon>
        <taxon>Candidatus Polarisedimenticolia</taxon>
        <taxon>Candidatus Polarisedimenticolales</taxon>
        <taxon>Candidatus Polarisedimenticolaceae</taxon>
        <taxon>Candidatus Polarisedimenticola</taxon>
    </lineage>
</organism>
<dbReference type="InterPro" id="IPR052037">
    <property type="entry name" value="LPS_export_LptA"/>
</dbReference>
<name>A0A8J6Y000_9BACT</name>
<feature type="domain" description="Organic solvent tolerance-like N-terminal" evidence="3">
    <location>
        <begin position="507"/>
        <end position="624"/>
    </location>
</feature>
<proteinExistence type="predicted"/>
<dbReference type="AlphaFoldDB" id="A0A8J6Y000"/>
<dbReference type="PANTHER" id="PTHR36504">
    <property type="entry name" value="LIPOPOLYSACCHARIDE EXPORT SYSTEM PROTEIN LPTA"/>
    <property type="match status" value="1"/>
</dbReference>
<dbReference type="GO" id="GO:0030288">
    <property type="term" value="C:outer membrane-bounded periplasmic space"/>
    <property type="evidence" value="ECO:0007669"/>
    <property type="project" value="TreeGrafter"/>
</dbReference>
<protein>
    <recommendedName>
        <fullName evidence="3">Organic solvent tolerance-like N-terminal domain-containing protein</fullName>
    </recommendedName>
</protein>
<dbReference type="EMBL" id="JACXWD010000002">
    <property type="protein sequence ID" value="MBD3866709.1"/>
    <property type="molecule type" value="Genomic_DNA"/>
</dbReference>
<comment type="caution">
    <text evidence="4">The sequence shown here is derived from an EMBL/GenBank/DDBJ whole genome shotgun (WGS) entry which is preliminary data.</text>
</comment>
<reference evidence="4 5" key="1">
    <citation type="submission" date="2020-08" db="EMBL/GenBank/DDBJ databases">
        <title>Acidobacteriota in marine sediments use diverse sulfur dissimilation pathways.</title>
        <authorList>
            <person name="Wasmund K."/>
        </authorList>
    </citation>
    <scope>NUCLEOTIDE SEQUENCE [LARGE SCALE GENOMIC DNA]</scope>
    <source>
        <strain evidence="4">MAG AM4</strain>
    </source>
</reference>
<dbReference type="GO" id="GO:0015920">
    <property type="term" value="P:lipopolysaccharide transport"/>
    <property type="evidence" value="ECO:0007669"/>
    <property type="project" value="TreeGrafter"/>
</dbReference>
<dbReference type="Pfam" id="PF03968">
    <property type="entry name" value="LptD_N"/>
    <property type="match status" value="1"/>
</dbReference>
<evidence type="ECO:0000313" key="5">
    <source>
        <dbReference type="Proteomes" id="UP000648239"/>
    </source>
</evidence>
<evidence type="ECO:0000313" key="4">
    <source>
        <dbReference type="EMBL" id="MBD3866709.1"/>
    </source>
</evidence>
<dbReference type="InterPro" id="IPR005653">
    <property type="entry name" value="OstA-like_N"/>
</dbReference>
<sequence>MKRLRFFRILLPAILVPFLVLVGLELRKRIDPWSPPVGRTEEGTSAQGIKFTDHDGEKQTFTIEAESYSDIGDGTQRLQGVRPLTVYRDSGEPLVISADFADWEGEPGARFVRVEGGIEVREEADGLLVNIPVLEIDEASAEARSLGGVRFEAPGMTGTAASVIYPLDDRPTMFRDLAVTMSDRYRLRSETATLVEGSDEILLEGGVRLLGPDMELECAVLRIFRDDEGNLQRVLAVGGVEAGALLKENSNARMKSGSLELSWSEAGEIDFLLMDQDVILQVDEQGLAARMVRVSNRKRQDERWDFLAAGGVYLEGLSRDGKVSLQSSRLEGVLESDGKLKDADVTGSIRFTGPETMAEADSARIEKSEAQYAIALHSSPALRARVSSARHRITGQNIHLRSGSQYILAEGRVEATLLPESGDSTKDAGMFRKGEAVHFVAREMHGSPDGETIRFTGDVRGWQGERTLSADSVQLKKAGGDLLAEGKVGTRLPGRRADSLADADFIHISGDSLVYSQQSATAVYTGNVHVRQAEGWLTTERLEAELQKDDSDLEVLRAIGNVVLEYRARSESGGTEQVQGDSDRAEYTPADAVVRLFGERKRATLRRSGPEAVSIFGRILRYYLDEGTIEVEKGLSGRTRIQTPEGGQEEPSGG</sequence>
<keyword evidence="1" id="KW-0732">Signal</keyword>
<dbReference type="Proteomes" id="UP000648239">
    <property type="component" value="Unassembled WGS sequence"/>
</dbReference>
<dbReference type="PANTHER" id="PTHR36504:SF1">
    <property type="entry name" value="LIPOPOLYSACCHARIDE EXPORT SYSTEM PROTEIN LPTA"/>
    <property type="match status" value="1"/>
</dbReference>
<evidence type="ECO:0000259" key="3">
    <source>
        <dbReference type="Pfam" id="PF03968"/>
    </source>
</evidence>
<feature type="region of interest" description="Disordered" evidence="2">
    <location>
        <begin position="635"/>
        <end position="654"/>
    </location>
</feature>
<evidence type="ECO:0000256" key="2">
    <source>
        <dbReference type="SAM" id="MobiDB-lite"/>
    </source>
</evidence>